<organism evidence="10 11">
    <name type="scientific">Dokdonella koreensis DS-123</name>
    <dbReference type="NCBI Taxonomy" id="1300342"/>
    <lineage>
        <taxon>Bacteria</taxon>
        <taxon>Pseudomonadati</taxon>
        <taxon>Pseudomonadota</taxon>
        <taxon>Gammaproteobacteria</taxon>
        <taxon>Lysobacterales</taxon>
        <taxon>Rhodanobacteraceae</taxon>
        <taxon>Dokdonella</taxon>
    </lineage>
</organism>
<dbReference type="OrthoDB" id="9809404at2"/>
<reference evidence="10 11" key="1">
    <citation type="submission" date="2016-04" db="EMBL/GenBank/DDBJ databases">
        <title>Complete genome sequence of Dokdonella koreensis DS-123T.</title>
        <authorList>
            <person name="Kim J.F."/>
            <person name="Lee H."/>
            <person name="Kwak M.-J."/>
        </authorList>
    </citation>
    <scope>NUCLEOTIDE SEQUENCE [LARGE SCALE GENOMIC DNA]</scope>
    <source>
        <strain evidence="10 11">DS-123</strain>
    </source>
</reference>
<dbReference type="EC" id="2.1.1.173" evidence="7"/>
<comment type="catalytic activity">
    <reaction evidence="7">
        <text>guanosine(2069) in 23S rRNA + S-adenosyl-L-methionine = N(2)-methylguanosine(2069) in 23S rRNA + S-adenosyl-L-homocysteine + H(+)</text>
        <dbReference type="Rhea" id="RHEA:43772"/>
        <dbReference type="Rhea" id="RHEA-COMP:10688"/>
        <dbReference type="Rhea" id="RHEA-COMP:10689"/>
        <dbReference type="ChEBI" id="CHEBI:15378"/>
        <dbReference type="ChEBI" id="CHEBI:57856"/>
        <dbReference type="ChEBI" id="CHEBI:59789"/>
        <dbReference type="ChEBI" id="CHEBI:74269"/>
        <dbReference type="ChEBI" id="CHEBI:74481"/>
        <dbReference type="EC" id="2.1.1.264"/>
    </reaction>
</comment>
<dbReference type="EC" id="2.1.1.264" evidence="7"/>
<dbReference type="PATRIC" id="fig|1300342.3.peg.1389"/>
<evidence type="ECO:0000259" key="9">
    <source>
        <dbReference type="PROSITE" id="PS51165"/>
    </source>
</evidence>
<dbReference type="PROSITE" id="PS00092">
    <property type="entry name" value="N6_MTASE"/>
    <property type="match status" value="1"/>
</dbReference>
<dbReference type="PANTHER" id="PTHR47313">
    <property type="entry name" value="RIBOSOMAL RNA LARGE SUBUNIT METHYLTRANSFERASE K/L"/>
    <property type="match status" value="1"/>
</dbReference>
<keyword evidence="5 7" id="KW-0949">S-adenosyl-L-methionine</keyword>
<dbReference type="NCBIfam" id="NF008748">
    <property type="entry name" value="PRK11783.1"/>
    <property type="match status" value="1"/>
</dbReference>
<evidence type="ECO:0000256" key="3">
    <source>
        <dbReference type="ARBA" id="ARBA00022603"/>
    </source>
</evidence>
<dbReference type="InterPro" id="IPR004114">
    <property type="entry name" value="THUMP_dom"/>
</dbReference>
<comment type="function">
    <text evidence="7">Specifically methylates the guanine in position 2445 (m2G2445) and the guanine in position 2069 (m7G2069) of 23S rRNA.</text>
</comment>
<comment type="subcellular location">
    <subcellularLocation>
        <location evidence="7">Cytoplasm</location>
    </subcellularLocation>
</comment>
<dbReference type="InterPro" id="IPR000241">
    <property type="entry name" value="RlmKL-like_Mtase"/>
</dbReference>
<dbReference type="KEGG" id="dko:I596_1425"/>
<dbReference type="InterPro" id="IPR029063">
    <property type="entry name" value="SAM-dependent_MTases_sf"/>
</dbReference>
<comment type="similarity">
    <text evidence="7">Belongs to the methyltransferase superfamily. RlmKL family.</text>
</comment>
<protein>
    <recommendedName>
        <fullName evidence="7">Ribosomal RNA large subunit methyltransferase K/L</fullName>
    </recommendedName>
    <domain>
        <recommendedName>
            <fullName evidence="7">23S rRNA m2G2445 methyltransferase</fullName>
            <ecNumber evidence="7">2.1.1.173</ecNumber>
        </recommendedName>
        <alternativeName>
            <fullName evidence="7">rRNA (guanine-N(2)-)-methyltransferase RlmL</fullName>
        </alternativeName>
    </domain>
    <domain>
        <recommendedName>
            <fullName evidence="7">23S rRNA m7G2069 methyltransferase</fullName>
            <ecNumber evidence="7">2.1.1.264</ecNumber>
        </recommendedName>
        <alternativeName>
            <fullName evidence="7">rRNA (guanine-N(7)-)-methyltransferase RlmK</fullName>
        </alternativeName>
    </domain>
</protein>
<keyword evidence="3 7" id="KW-0489">Methyltransferase</keyword>
<evidence type="ECO:0000256" key="6">
    <source>
        <dbReference type="ARBA" id="ARBA00022884"/>
    </source>
</evidence>
<evidence type="ECO:0000256" key="2">
    <source>
        <dbReference type="ARBA" id="ARBA00022552"/>
    </source>
</evidence>
<dbReference type="GO" id="GO:0052915">
    <property type="term" value="F:23S rRNA (guanine(2445)-N(2))-methyltransferase activity"/>
    <property type="evidence" value="ECO:0007669"/>
    <property type="project" value="UniProtKB-UniRule"/>
</dbReference>
<dbReference type="CDD" id="cd02440">
    <property type="entry name" value="AdoMet_MTases"/>
    <property type="match status" value="1"/>
</dbReference>
<dbReference type="InterPro" id="IPR053943">
    <property type="entry name" value="RlmKL-like_Mtase_CS"/>
</dbReference>
<dbReference type="EMBL" id="CP015249">
    <property type="protein sequence ID" value="ANB17453.1"/>
    <property type="molecule type" value="Genomic_DNA"/>
</dbReference>
<dbReference type="AlphaFoldDB" id="A0A160DUQ3"/>
<evidence type="ECO:0000256" key="5">
    <source>
        <dbReference type="ARBA" id="ARBA00022691"/>
    </source>
</evidence>
<dbReference type="PANTHER" id="PTHR47313:SF1">
    <property type="entry name" value="RIBOSOMAL RNA LARGE SUBUNIT METHYLTRANSFERASE K_L"/>
    <property type="match status" value="1"/>
</dbReference>
<dbReference type="GO" id="GO:0005737">
    <property type="term" value="C:cytoplasm"/>
    <property type="evidence" value="ECO:0007669"/>
    <property type="project" value="UniProtKB-SubCell"/>
</dbReference>
<dbReference type="SUPFAM" id="SSF53335">
    <property type="entry name" value="S-adenosyl-L-methionine-dependent methyltransferases"/>
    <property type="match status" value="2"/>
</dbReference>
<dbReference type="InterPro" id="IPR054170">
    <property type="entry name" value="RlmL_1st"/>
</dbReference>
<dbReference type="RefSeq" id="WP_067645677.1">
    <property type="nucleotide sequence ID" value="NZ_CP015249.1"/>
</dbReference>
<dbReference type="InterPro" id="IPR017244">
    <property type="entry name" value="23SrRNA_methyltr_KL"/>
</dbReference>
<evidence type="ECO:0000256" key="8">
    <source>
        <dbReference type="PROSITE-ProRule" id="PRU00529"/>
    </source>
</evidence>
<keyword evidence="11" id="KW-1185">Reference proteome</keyword>
<dbReference type="Gene3D" id="3.40.50.150">
    <property type="entry name" value="Vaccinia Virus protein VP39"/>
    <property type="match status" value="2"/>
</dbReference>
<keyword evidence="2 7" id="KW-0698">rRNA processing</keyword>
<dbReference type="PROSITE" id="PS01261">
    <property type="entry name" value="UPF0020"/>
    <property type="match status" value="1"/>
</dbReference>
<dbReference type="Gene3D" id="3.30.750.80">
    <property type="entry name" value="RNA methyltransferase domain (HRMD) like"/>
    <property type="match status" value="1"/>
</dbReference>
<dbReference type="SMART" id="SM00981">
    <property type="entry name" value="THUMP"/>
    <property type="match status" value="1"/>
</dbReference>
<dbReference type="Proteomes" id="UP000076830">
    <property type="component" value="Chromosome"/>
</dbReference>
<dbReference type="InterPro" id="IPR019614">
    <property type="entry name" value="SAM-dep_methyl-trfase"/>
</dbReference>
<dbReference type="CDD" id="cd11715">
    <property type="entry name" value="THUMP_AdoMetMT"/>
    <property type="match status" value="1"/>
</dbReference>
<feature type="domain" description="THUMP" evidence="9">
    <location>
        <begin position="43"/>
        <end position="154"/>
    </location>
</feature>
<keyword evidence="4 7" id="KW-0808">Transferase</keyword>
<dbReference type="HAMAP" id="MF_01858">
    <property type="entry name" value="23SrRNA_methyltr_KL"/>
    <property type="match status" value="1"/>
</dbReference>
<name>A0A160DUQ3_9GAMM</name>
<gene>
    <name evidence="7" type="primary">rlmL</name>
    <name evidence="10" type="ORF">I596_1425</name>
</gene>
<dbReference type="Pfam" id="PF22020">
    <property type="entry name" value="RlmL_1st"/>
    <property type="match status" value="1"/>
</dbReference>
<comment type="catalytic activity">
    <reaction evidence="7">
        <text>guanosine(2445) in 23S rRNA + S-adenosyl-L-methionine = N(2)-methylguanosine(2445) in 23S rRNA + S-adenosyl-L-homocysteine + H(+)</text>
        <dbReference type="Rhea" id="RHEA:42740"/>
        <dbReference type="Rhea" id="RHEA-COMP:10215"/>
        <dbReference type="Rhea" id="RHEA-COMP:10216"/>
        <dbReference type="ChEBI" id="CHEBI:15378"/>
        <dbReference type="ChEBI" id="CHEBI:57856"/>
        <dbReference type="ChEBI" id="CHEBI:59789"/>
        <dbReference type="ChEBI" id="CHEBI:74269"/>
        <dbReference type="ChEBI" id="CHEBI:74481"/>
        <dbReference type="EC" id="2.1.1.173"/>
    </reaction>
</comment>
<keyword evidence="6 8" id="KW-0694">RNA-binding</keyword>
<evidence type="ECO:0000313" key="11">
    <source>
        <dbReference type="Proteomes" id="UP000076830"/>
    </source>
</evidence>
<keyword evidence="1 7" id="KW-0963">Cytoplasm</keyword>
<dbReference type="Gene3D" id="3.30.2130.30">
    <property type="match status" value="1"/>
</dbReference>
<dbReference type="STRING" id="1300342.I596_1425"/>
<dbReference type="Pfam" id="PF01170">
    <property type="entry name" value="UPF0020"/>
    <property type="match status" value="1"/>
</dbReference>
<dbReference type="GO" id="GO:0070043">
    <property type="term" value="F:rRNA (guanine-N7-)-methyltransferase activity"/>
    <property type="evidence" value="ECO:0007669"/>
    <property type="project" value="UniProtKB-UniRule"/>
</dbReference>
<dbReference type="GO" id="GO:0003723">
    <property type="term" value="F:RNA binding"/>
    <property type="evidence" value="ECO:0007669"/>
    <property type="project" value="UniProtKB-UniRule"/>
</dbReference>
<dbReference type="InterPro" id="IPR002052">
    <property type="entry name" value="DNA_methylase_N6_adenine_CS"/>
</dbReference>
<dbReference type="PIRSF" id="PIRSF037618">
    <property type="entry name" value="RNA_Mtase_bacteria_prd"/>
    <property type="match status" value="1"/>
</dbReference>
<evidence type="ECO:0000256" key="4">
    <source>
        <dbReference type="ARBA" id="ARBA00022679"/>
    </source>
</evidence>
<dbReference type="Pfam" id="PF10672">
    <property type="entry name" value="Methyltrans_SAM"/>
    <property type="match status" value="1"/>
</dbReference>
<dbReference type="Pfam" id="PF02926">
    <property type="entry name" value="THUMP"/>
    <property type="match status" value="1"/>
</dbReference>
<dbReference type="PROSITE" id="PS51165">
    <property type="entry name" value="THUMP"/>
    <property type="match status" value="1"/>
</dbReference>
<sequence>MRRFFATCPKGLEYLLRDELVALGAEAVREGLAGVHFQGPLETGYRACLWSRLASRVLMPLAEFGAATEDALYDGVAAIDWSEHLAVDATLAVDAHGGTDALRHTRYLAQRVKDAVVDQFRDREGARPGVDTREPSIRLNLLLRKDRATLSLDLSGTPLHRRGYRVGQGEAPLKENLACALLLRAGWPAIFAAGGALVDPMCGSGTLLIEAAWMAADAAPGLRRSYFGFLGWRGHDAETWARLKTEAETRAHAGLSALPAVFFGYDQDARVLEEAKRNAQQAGVAGFVHLARRDVAHLERPEGGDAPGLIICNPPYGERIGQHEALVPVYRTLGAHALAGFDGWRLAVITSDDGLAHAIGLRADKRYVLFNGALECRLFVFGLGGEAAPRAQPDKPLGPGAEAVANRVTKTARHLRKRLEREAVHCWRVYDADLPEYAAAIDVYVGQPEGQPATAAQAYLHVQEYAPPREIPEAVARTRLADLVRGAGRALDIPRERIATKTRYRAKGGSQYGRHDARGEFLVVEEGGLKFLVNLHDYLDTGLFLDHRPVRLRIQAEARGRSVLNLFCYTASASVHAAGGGAAATTSVDLSATYLDWAARNFALNGIGGPSHRLLQADSMQWLAHDRGHYDLVFVDPPTFSNSKRADDFDVQRDHVRLLELCRQRLAPDGLIVFSNNNRRFRLDAEALPGLAIRDITAATIPFDFARNPRIHQCFELRHAG</sequence>
<proteinExistence type="inferred from homology"/>
<accession>A0A160DUQ3</accession>
<evidence type="ECO:0000256" key="7">
    <source>
        <dbReference type="HAMAP-Rule" id="MF_01858"/>
    </source>
</evidence>
<evidence type="ECO:0000256" key="1">
    <source>
        <dbReference type="ARBA" id="ARBA00022490"/>
    </source>
</evidence>
<evidence type="ECO:0000313" key="10">
    <source>
        <dbReference type="EMBL" id="ANB17453.1"/>
    </source>
</evidence>